<keyword evidence="2" id="KW-1185">Reference proteome</keyword>
<accession>A0ACC1CSZ2</accession>
<evidence type="ECO:0000313" key="1">
    <source>
        <dbReference type="EMBL" id="KAJ0174673.1"/>
    </source>
</evidence>
<sequence length="133" mass="14966">MAQMKMFFKFIVLIAVISSAIAEDTKDNKHIRNVAETPIVLRQVETFDVVTEDSEDEELLTSLDDNAGWTSCNMTTDPLLSCYDCHNRVVCLPQGGRIRPCAPFKPFCYYGFCTHFPTAECSTIPTTTESEKL</sequence>
<dbReference type="EMBL" id="CM034403">
    <property type="protein sequence ID" value="KAJ0174673.1"/>
    <property type="molecule type" value="Genomic_DNA"/>
</dbReference>
<protein>
    <submittedName>
        <fullName evidence="1">Uncharacterized protein</fullName>
    </submittedName>
</protein>
<proteinExistence type="predicted"/>
<dbReference type="Proteomes" id="UP000824533">
    <property type="component" value="Linkage Group LG17"/>
</dbReference>
<gene>
    <name evidence="1" type="ORF">K1T71_009781</name>
</gene>
<name>A0ACC1CSZ2_9NEOP</name>
<organism evidence="1 2">
    <name type="scientific">Dendrolimus kikuchii</name>
    <dbReference type="NCBI Taxonomy" id="765133"/>
    <lineage>
        <taxon>Eukaryota</taxon>
        <taxon>Metazoa</taxon>
        <taxon>Ecdysozoa</taxon>
        <taxon>Arthropoda</taxon>
        <taxon>Hexapoda</taxon>
        <taxon>Insecta</taxon>
        <taxon>Pterygota</taxon>
        <taxon>Neoptera</taxon>
        <taxon>Endopterygota</taxon>
        <taxon>Lepidoptera</taxon>
        <taxon>Glossata</taxon>
        <taxon>Ditrysia</taxon>
        <taxon>Bombycoidea</taxon>
        <taxon>Lasiocampidae</taxon>
        <taxon>Dendrolimus</taxon>
    </lineage>
</organism>
<reference evidence="1 2" key="1">
    <citation type="journal article" date="2021" name="Front. Genet.">
        <title>Chromosome-Level Genome Assembly Reveals Significant Gene Expansion in the Toll and IMD Signaling Pathways of Dendrolimus kikuchii.</title>
        <authorList>
            <person name="Zhou J."/>
            <person name="Wu P."/>
            <person name="Xiong Z."/>
            <person name="Liu N."/>
            <person name="Zhao N."/>
            <person name="Ji M."/>
            <person name="Qiu Y."/>
            <person name="Yang B."/>
        </authorList>
    </citation>
    <scope>NUCLEOTIDE SEQUENCE [LARGE SCALE GENOMIC DNA]</scope>
    <source>
        <strain evidence="1">Ann1</strain>
    </source>
</reference>
<comment type="caution">
    <text evidence="1">The sequence shown here is derived from an EMBL/GenBank/DDBJ whole genome shotgun (WGS) entry which is preliminary data.</text>
</comment>
<evidence type="ECO:0000313" key="2">
    <source>
        <dbReference type="Proteomes" id="UP000824533"/>
    </source>
</evidence>